<gene>
    <name evidence="9" type="ORF">E9677_22635</name>
</gene>
<dbReference type="InterPro" id="IPR034033">
    <property type="entry name" value="Serralysin-like"/>
</dbReference>
<accession>A0ABY2QN94</accession>
<dbReference type="Pfam" id="PF03160">
    <property type="entry name" value="Calx-beta"/>
    <property type="match status" value="1"/>
</dbReference>
<keyword evidence="4" id="KW-0964">Secreted</keyword>
<dbReference type="Pfam" id="PF00353">
    <property type="entry name" value="HemolysinCabind"/>
    <property type="match status" value="9"/>
</dbReference>
<dbReference type="PRINTS" id="PR00313">
    <property type="entry name" value="CABNDNGRPT"/>
</dbReference>
<dbReference type="InterPro" id="IPR024079">
    <property type="entry name" value="MetalloPept_cat_dom_sf"/>
</dbReference>
<proteinExistence type="inferred from homology"/>
<dbReference type="Proteomes" id="UP000309667">
    <property type="component" value="Unassembled WGS sequence"/>
</dbReference>
<dbReference type="SUPFAM" id="SSF55486">
    <property type="entry name" value="Metalloproteases ('zincins'), catalytic domain"/>
    <property type="match status" value="1"/>
</dbReference>
<dbReference type="PANTHER" id="PTHR38340">
    <property type="entry name" value="S-LAYER PROTEIN"/>
    <property type="match status" value="1"/>
</dbReference>
<dbReference type="SMART" id="SM00235">
    <property type="entry name" value="ZnMc"/>
    <property type="match status" value="1"/>
</dbReference>
<organism evidence="9 10">
    <name type="scientific">Rhizobium rhizophilum</name>
    <dbReference type="NCBI Taxonomy" id="1850373"/>
    <lineage>
        <taxon>Bacteria</taxon>
        <taxon>Pseudomonadati</taxon>
        <taxon>Pseudomonadota</taxon>
        <taxon>Alphaproteobacteria</taxon>
        <taxon>Hyphomicrobiales</taxon>
        <taxon>Rhizobiaceae</taxon>
        <taxon>Rhizobium/Agrobacterium group</taxon>
        <taxon>Rhizobium</taxon>
    </lineage>
</organism>
<feature type="domain" description="Peptidase metallopeptidase" evidence="8">
    <location>
        <begin position="17"/>
        <end position="175"/>
    </location>
</feature>
<dbReference type="InterPro" id="IPR011049">
    <property type="entry name" value="Serralysin-like_metalloprot_C"/>
</dbReference>
<keyword evidence="7" id="KW-0106">Calcium</keyword>
<dbReference type="Pfam" id="PF08548">
    <property type="entry name" value="Peptidase_M10_C"/>
    <property type="match status" value="1"/>
</dbReference>
<keyword evidence="6" id="KW-0677">Repeat</keyword>
<keyword evidence="5" id="KW-0732">Signal</keyword>
<evidence type="ECO:0000256" key="1">
    <source>
        <dbReference type="ARBA" id="ARBA00001913"/>
    </source>
</evidence>
<evidence type="ECO:0000313" key="9">
    <source>
        <dbReference type="EMBL" id="THV10559.1"/>
    </source>
</evidence>
<dbReference type="CDD" id="cd04277">
    <property type="entry name" value="ZnMc_serralysin_like"/>
    <property type="match status" value="1"/>
</dbReference>
<evidence type="ECO:0000256" key="7">
    <source>
        <dbReference type="ARBA" id="ARBA00022837"/>
    </source>
</evidence>
<evidence type="ECO:0000256" key="5">
    <source>
        <dbReference type="ARBA" id="ARBA00022729"/>
    </source>
</evidence>
<dbReference type="InterPro" id="IPR003644">
    <property type="entry name" value="Calx_beta"/>
</dbReference>
<dbReference type="EMBL" id="STGT01000007">
    <property type="protein sequence ID" value="THV10559.1"/>
    <property type="molecule type" value="Genomic_DNA"/>
</dbReference>
<name>A0ABY2QN94_9HYPH</name>
<dbReference type="Gene3D" id="3.40.390.10">
    <property type="entry name" value="Collagenase (Catalytic Domain)"/>
    <property type="match status" value="1"/>
</dbReference>
<evidence type="ECO:0000256" key="6">
    <source>
        <dbReference type="ARBA" id="ARBA00022737"/>
    </source>
</evidence>
<dbReference type="PROSITE" id="PS00330">
    <property type="entry name" value="HEMOLYSIN_CALCIUM"/>
    <property type="match status" value="10"/>
</dbReference>
<dbReference type="PANTHER" id="PTHR38340:SF1">
    <property type="entry name" value="S-LAYER PROTEIN"/>
    <property type="match status" value="1"/>
</dbReference>
<comment type="similarity">
    <text evidence="3">Belongs to the peptidase M10B family.</text>
</comment>
<dbReference type="SUPFAM" id="SSF141072">
    <property type="entry name" value="CalX-like"/>
    <property type="match status" value="1"/>
</dbReference>
<keyword evidence="10" id="KW-1185">Reference proteome</keyword>
<evidence type="ECO:0000259" key="8">
    <source>
        <dbReference type="SMART" id="SM00235"/>
    </source>
</evidence>
<evidence type="ECO:0000256" key="3">
    <source>
        <dbReference type="ARBA" id="ARBA00009490"/>
    </source>
</evidence>
<dbReference type="InterPro" id="IPR018511">
    <property type="entry name" value="Hemolysin-typ_Ca-bd_CS"/>
</dbReference>
<comment type="caution">
    <text evidence="9">The sequence shown here is derived from an EMBL/GenBank/DDBJ whole genome shotgun (WGS) entry which is preliminary data.</text>
</comment>
<dbReference type="InterPro" id="IPR050557">
    <property type="entry name" value="RTX_toxin/Mannuronan_C5-epim"/>
</dbReference>
<comment type="cofactor">
    <cofactor evidence="1">
        <name>Ca(2+)</name>
        <dbReference type="ChEBI" id="CHEBI:29108"/>
    </cofactor>
</comment>
<sequence>MALASWTDEQILDQLNSGYRWTNSTITYAFPTTKWSMYSDGEAGFSGLNATQQARAVLAINLWDDLIAPSFVRVDAGTSEYDSDIEFANFKSTLDYAYAYYPGIGSVWFNSTYNANYGTDDLVTPKIGNHGFATFVHEIGHAIGLEHMGDYNGTADQPSSYQDSTVYSIMSYFGPSWGTGKANGQGLVAWADWVGADGKLYSPQTPMMNDIMAIQSIYGADTTTRTDDTVYGFGSNVIGAAASIYNFSKNLNPILCIWDADGNDTLNLSGWSAASTVNLAPGTFSSGNSMTLNISIARGAWIENAITGAGNDRITGNELANRLEAGSGNDVINGLAGNDALFGGNGDDTLDGGEGADEMVGGAGNDSYVVDDVGDVVVETSAVGIDTIRTTLSSYTLGNWIEVLIQTGTVSWTGTGNALANTIQGGGGENTLYGEAGDDRLIGGAQNDMLDGGTGNDRMSGGAGDDTYYVDSAKDVITEAANGGIDTVRVTASSYTLSAYVDNLVYVGSAAFKGIGSADANMMTGGSGADVLDGAAGNDRLYGGFGNDSLVGGIGNDLLDGEDGADKMAGGLGNDSYYVDNIGDVVTELVSAGTDTVFTTLAAYTLGAHVENLTFDGTSDFTGTGNTLANRLTGGEGDDVLSGLDGNDWLSGGDGNDILVGGTGADTIEGGDGDDFVYFGDLWSNISWIYEVATATFRFMGTLIGSDVVTGVETFRDAAGIDRTAAFLITPGDFVPEVSIVADAPSVFEGDAGEQTVTFTVALTMASDEDETVAWSVAGSGTQPANFADILGVTSGVLTFAAGETEKTISITLRGDTKYEADETFSVVLGALSEGLWRGPSTATMTILNDETAPTYNIITGSTKAQTLTGTDGTDRISGGGGNDTLRGGLGHDVLIASSGNDTLDGGEGEDDMTGGAGNDTYVVDNIGDVVIETSTGGVDTIRATLERYTLGTWIEGLIYTGTASWTGIGNTLANSIVGGIGNDTIYGGAGNDTLNGGGGENTLHGEAGDDRLIGGAQNDMLDGGTGNDRMSGGAGDDTYFVDSAKDVITEAANGGIDTVRVTASSYTLSAYVDNLVHVGTGAFKGIGSADANMMTGGSGADVLDGAAGNDRLYGGFGNDSLVGGIGNDLLDGEDGADKMVGGVGNDSYYVDNIGDVVTELVSAGTDTVFTTLAAYTLGAHVENLTFNGTNDFTGTGNTLANRLTGGEGDDVLSGLDGNDWLSGGDGNDTLVGGTGADTFYFDVFGDGNADTIADFNAAADTILLDADVFGDGDYLGQLLESAFGRGTEATTEDQRILYDQNSGNIFYDEDGSGAIDPVVFARLTGGTALDHSDLSLI</sequence>
<dbReference type="InterPro" id="IPR006026">
    <property type="entry name" value="Peptidase_Metallo"/>
</dbReference>
<dbReference type="InterPro" id="IPR038081">
    <property type="entry name" value="CalX-like_sf"/>
</dbReference>
<dbReference type="SUPFAM" id="SSF51120">
    <property type="entry name" value="beta-Roll"/>
    <property type="match status" value="7"/>
</dbReference>
<reference evidence="9 10" key="1">
    <citation type="submission" date="2019-04" db="EMBL/GenBank/DDBJ databases">
        <title>Genome sequence of strain 7209-2.</title>
        <authorList>
            <person name="Gao J."/>
            <person name="Sun J."/>
        </authorList>
    </citation>
    <scope>NUCLEOTIDE SEQUENCE [LARGE SCALE GENOMIC DNA]</scope>
    <source>
        <strain evidence="9 10">7209-2</strain>
    </source>
</reference>
<comment type="subcellular location">
    <subcellularLocation>
        <location evidence="2">Secreted</location>
    </subcellularLocation>
</comment>
<evidence type="ECO:0000256" key="4">
    <source>
        <dbReference type="ARBA" id="ARBA00022525"/>
    </source>
</evidence>
<dbReference type="Gene3D" id="2.150.10.10">
    <property type="entry name" value="Serralysin-like metalloprotease, C-terminal"/>
    <property type="match status" value="6"/>
</dbReference>
<protein>
    <recommendedName>
        <fullName evidence="8">Peptidase metallopeptidase domain-containing protein</fullName>
    </recommendedName>
</protein>
<dbReference type="InterPro" id="IPR001343">
    <property type="entry name" value="Hemolysn_Ca-bd"/>
</dbReference>
<dbReference type="InterPro" id="IPR013858">
    <property type="entry name" value="Peptidase_M10B_C"/>
</dbReference>
<evidence type="ECO:0000313" key="10">
    <source>
        <dbReference type="Proteomes" id="UP000309667"/>
    </source>
</evidence>
<evidence type="ECO:0000256" key="2">
    <source>
        <dbReference type="ARBA" id="ARBA00004613"/>
    </source>
</evidence>